<dbReference type="InterPro" id="IPR020814">
    <property type="entry name" value="Ribosomal_S6_plastid/chlpt"/>
</dbReference>
<dbReference type="HAMAP" id="MF_00360">
    <property type="entry name" value="Ribosomal_bS6"/>
    <property type="match status" value="1"/>
</dbReference>
<dbReference type="Gene3D" id="3.30.70.60">
    <property type="match status" value="1"/>
</dbReference>
<dbReference type="InterPro" id="IPR014717">
    <property type="entry name" value="Transl_elong_EF1B/ribsomal_bS6"/>
</dbReference>
<proteinExistence type="inferred from homology"/>
<dbReference type="NCBIfam" id="TIGR00166">
    <property type="entry name" value="S6"/>
    <property type="match status" value="1"/>
</dbReference>
<gene>
    <name evidence="2" type="ORF">KFL_000770230</name>
</gene>
<keyword evidence="3" id="KW-1185">Reference proteome</keyword>
<dbReference type="GO" id="GO:0006412">
    <property type="term" value="P:translation"/>
    <property type="evidence" value="ECO:0007669"/>
    <property type="project" value="InterPro"/>
</dbReference>
<dbReference type="GO" id="GO:0003735">
    <property type="term" value="F:structural constituent of ribosome"/>
    <property type="evidence" value="ECO:0000318"/>
    <property type="project" value="GO_Central"/>
</dbReference>
<dbReference type="InterPro" id="IPR035980">
    <property type="entry name" value="Ribosomal_bS6_sf"/>
</dbReference>
<reference evidence="2 3" key="1">
    <citation type="journal article" date="2014" name="Nat. Commun.">
        <title>Klebsormidium flaccidum genome reveals primary factors for plant terrestrial adaptation.</title>
        <authorList>
            <person name="Hori K."/>
            <person name="Maruyama F."/>
            <person name="Fujisawa T."/>
            <person name="Togashi T."/>
            <person name="Yamamoto N."/>
            <person name="Seo M."/>
            <person name="Sato S."/>
            <person name="Yamada T."/>
            <person name="Mori H."/>
            <person name="Tajima N."/>
            <person name="Moriyama T."/>
            <person name="Ikeuchi M."/>
            <person name="Watanabe M."/>
            <person name="Wada H."/>
            <person name="Kobayashi K."/>
            <person name="Saito M."/>
            <person name="Masuda T."/>
            <person name="Sasaki-Sekimoto Y."/>
            <person name="Mashiguchi K."/>
            <person name="Awai K."/>
            <person name="Shimojima M."/>
            <person name="Masuda S."/>
            <person name="Iwai M."/>
            <person name="Nobusawa T."/>
            <person name="Narise T."/>
            <person name="Kondo S."/>
            <person name="Saito H."/>
            <person name="Sato R."/>
            <person name="Murakawa M."/>
            <person name="Ihara Y."/>
            <person name="Oshima-Yamada Y."/>
            <person name="Ohtaka K."/>
            <person name="Satoh M."/>
            <person name="Sonobe K."/>
            <person name="Ishii M."/>
            <person name="Ohtani R."/>
            <person name="Kanamori-Sato M."/>
            <person name="Honoki R."/>
            <person name="Miyazaki D."/>
            <person name="Mochizuki H."/>
            <person name="Umetsu J."/>
            <person name="Higashi K."/>
            <person name="Shibata D."/>
            <person name="Kamiya Y."/>
            <person name="Sato N."/>
            <person name="Nakamura Y."/>
            <person name="Tabata S."/>
            <person name="Ida S."/>
            <person name="Kurokawa K."/>
            <person name="Ohta H."/>
        </authorList>
    </citation>
    <scope>NUCLEOTIDE SEQUENCE [LARGE SCALE GENOMIC DNA]</scope>
    <source>
        <strain evidence="2 3">NIES-2285</strain>
    </source>
</reference>
<evidence type="ECO:0000256" key="1">
    <source>
        <dbReference type="ARBA" id="ARBA00009512"/>
    </source>
</evidence>
<protein>
    <submittedName>
        <fullName evidence="2">Chloroplast ribosomal protein S6</fullName>
    </submittedName>
</protein>
<evidence type="ECO:0000313" key="2">
    <source>
        <dbReference type="EMBL" id="GAQ81330.1"/>
    </source>
</evidence>
<dbReference type="OMA" id="GIDEMMG"/>
<dbReference type="STRING" id="105231.A0A1Y1HRS0"/>
<dbReference type="AlphaFoldDB" id="A0A1Y1HRS0"/>
<dbReference type="PANTHER" id="PTHR21011">
    <property type="entry name" value="MITOCHONDRIAL 28S RIBOSOMAL PROTEIN S6"/>
    <property type="match status" value="1"/>
</dbReference>
<dbReference type="EMBL" id="DF237026">
    <property type="protein sequence ID" value="GAQ81330.1"/>
    <property type="molecule type" value="Genomic_DNA"/>
</dbReference>
<evidence type="ECO:0000313" key="3">
    <source>
        <dbReference type="Proteomes" id="UP000054558"/>
    </source>
</evidence>
<accession>A0A1Y1HRS0</accession>
<dbReference type="Pfam" id="PF01250">
    <property type="entry name" value="Ribosomal_S6"/>
    <property type="match status" value="1"/>
</dbReference>
<name>A0A1Y1HRS0_KLENI</name>
<dbReference type="InterPro" id="IPR000529">
    <property type="entry name" value="Ribosomal_bS6"/>
</dbReference>
<dbReference type="SUPFAM" id="SSF54995">
    <property type="entry name" value="Ribosomal protein S6"/>
    <property type="match status" value="1"/>
</dbReference>
<keyword evidence="2" id="KW-0687">Ribonucleoprotein</keyword>
<dbReference type="Proteomes" id="UP000054558">
    <property type="component" value="Unassembled WGS sequence"/>
</dbReference>
<dbReference type="OrthoDB" id="2014413at2759"/>
<sequence>MALAGCSRATLPAFRAVAFSPASSHAPRSDNAAFSPISHSSSFVAPLRVRSVPSARSRRRPDGGRAVPSVVAVAMQDTEGGDGPKIYPPGLGRYESMIILRPDITEEERQALSERYEETLIGTGALDVELFNRGMQPLQYPIKKRSTAGLTTRYLDGWYLLFTYVTKPEAIKELTSQFKFDDDVIRALTFRRDM</sequence>
<comment type="similarity">
    <text evidence="1">Belongs to the bacterial ribosomal protein bS6 family.</text>
</comment>
<dbReference type="PANTHER" id="PTHR21011:SF16">
    <property type="entry name" value="SMALL RIBOSOMAL SUBUNIT PROTEIN BS6C ALPHA"/>
    <property type="match status" value="1"/>
</dbReference>
<keyword evidence="2" id="KW-0689">Ribosomal protein</keyword>
<dbReference type="GO" id="GO:0005840">
    <property type="term" value="C:ribosome"/>
    <property type="evidence" value="ECO:0007669"/>
    <property type="project" value="UniProtKB-KW"/>
</dbReference>
<dbReference type="GO" id="GO:0070181">
    <property type="term" value="F:small ribosomal subunit rRNA binding"/>
    <property type="evidence" value="ECO:0000318"/>
    <property type="project" value="GO_Central"/>
</dbReference>
<organism evidence="2 3">
    <name type="scientific">Klebsormidium nitens</name>
    <name type="common">Green alga</name>
    <name type="synonym">Ulothrix nitens</name>
    <dbReference type="NCBI Taxonomy" id="105231"/>
    <lineage>
        <taxon>Eukaryota</taxon>
        <taxon>Viridiplantae</taxon>
        <taxon>Streptophyta</taxon>
        <taxon>Klebsormidiophyceae</taxon>
        <taxon>Klebsormidiales</taxon>
        <taxon>Klebsormidiaceae</taxon>
        <taxon>Klebsormidium</taxon>
    </lineage>
</organism>